<keyword evidence="7" id="KW-1133">Transmembrane helix</keyword>
<organism evidence="8 9">
    <name type="scientific">Rhizobium tumorigenes</name>
    <dbReference type="NCBI Taxonomy" id="2041385"/>
    <lineage>
        <taxon>Bacteria</taxon>
        <taxon>Pseudomonadati</taxon>
        <taxon>Pseudomonadota</taxon>
        <taxon>Alphaproteobacteria</taxon>
        <taxon>Hyphomicrobiales</taxon>
        <taxon>Rhizobiaceae</taxon>
        <taxon>Rhizobium/Agrobacterium group</taxon>
        <taxon>Rhizobium</taxon>
    </lineage>
</organism>
<keyword evidence="2 6" id="KW-0808">Transferase</keyword>
<dbReference type="InterPro" id="IPR016181">
    <property type="entry name" value="Acyl_CoA_acyltransferase"/>
</dbReference>
<keyword evidence="9" id="KW-1185">Reference proteome</keyword>
<evidence type="ECO:0000313" key="8">
    <source>
        <dbReference type="EMBL" id="WFR97814.1"/>
    </source>
</evidence>
<keyword evidence="7" id="KW-0812">Transmembrane</keyword>
<dbReference type="EMBL" id="CP117256">
    <property type="protein sequence ID" value="WFR97814.1"/>
    <property type="molecule type" value="Genomic_DNA"/>
</dbReference>
<evidence type="ECO:0000256" key="5">
    <source>
        <dbReference type="PROSITE-ProRule" id="PRU00533"/>
    </source>
</evidence>
<evidence type="ECO:0000256" key="6">
    <source>
        <dbReference type="RuleBase" id="RU361135"/>
    </source>
</evidence>
<name>A0AAF1K8X6_9HYPH</name>
<reference evidence="9" key="2">
    <citation type="journal article" date="2023" name="MicrobiologyOpen">
        <title>Genomics of the tumorigenes clade of the family Rhizobiaceae and description of Rhizobium rhododendri sp. nov.</title>
        <authorList>
            <person name="Kuzmanovic N."/>
            <person name="diCenzo G.C."/>
            <person name="Bunk B."/>
            <person name="Sproeer C."/>
            <person name="Fruehling A."/>
            <person name="Neumann-Schaal M."/>
            <person name="Overmann J."/>
            <person name="Smalla K."/>
        </authorList>
    </citation>
    <scope>NUCLEOTIDE SEQUENCE [LARGE SCALE GENOMIC DNA]</scope>
    <source>
        <strain evidence="9">1078</strain>
        <plasmid evidence="9">pRt1078</plasmid>
    </source>
</reference>
<keyword evidence="8" id="KW-0614">Plasmid</keyword>
<dbReference type="KEGG" id="rtu:PR017_18045"/>
<feature type="transmembrane region" description="Helical" evidence="7">
    <location>
        <begin position="115"/>
        <end position="137"/>
    </location>
</feature>
<dbReference type="PROSITE" id="PS51187">
    <property type="entry name" value="AUTOINDUCER_SYNTH_2"/>
    <property type="match status" value="1"/>
</dbReference>
<protein>
    <recommendedName>
        <fullName evidence="6">Acyl-homoserine-lactone synthase</fullName>
        <ecNumber evidence="6">2.3.1.184</ecNumber>
    </recommendedName>
    <alternativeName>
        <fullName evidence="6">Autoinducer synthesis protein</fullName>
    </alternativeName>
</protein>
<dbReference type="Proteomes" id="UP000249499">
    <property type="component" value="Plasmid pRt1078"/>
</dbReference>
<dbReference type="PRINTS" id="PR01549">
    <property type="entry name" value="AUTOINDCRSYN"/>
</dbReference>
<evidence type="ECO:0000256" key="1">
    <source>
        <dbReference type="ARBA" id="ARBA00022654"/>
    </source>
</evidence>
<keyword evidence="7" id="KW-0472">Membrane</keyword>
<keyword evidence="3 6" id="KW-0949">S-adenosyl-L-methionine</keyword>
<dbReference type="PANTHER" id="PTHR39322">
    <property type="entry name" value="ACYL-HOMOSERINE-LACTONE SYNTHASE"/>
    <property type="match status" value="1"/>
</dbReference>
<dbReference type="PANTHER" id="PTHR39322:SF1">
    <property type="entry name" value="ISOVALERYL-HOMOSERINE LACTONE SYNTHASE"/>
    <property type="match status" value="1"/>
</dbReference>
<geneLocation type="plasmid" evidence="8 9">
    <name>pRt1078</name>
</geneLocation>
<keyword evidence="4 5" id="KW-0071">Autoinducer synthesis</keyword>
<proteinExistence type="inferred from homology"/>
<dbReference type="EC" id="2.3.1.184" evidence="6"/>
<dbReference type="Gene3D" id="3.40.630.30">
    <property type="match status" value="1"/>
</dbReference>
<keyword evidence="1 5" id="KW-0673">Quorum sensing</keyword>
<evidence type="ECO:0000256" key="2">
    <source>
        <dbReference type="ARBA" id="ARBA00022679"/>
    </source>
</evidence>
<evidence type="ECO:0000313" key="9">
    <source>
        <dbReference type="Proteomes" id="UP000249499"/>
    </source>
</evidence>
<sequence length="208" mass="23093">MLKVMYENDDPGLMTRVWAFRHRRFVEQMGWVELARDDHLERDQFDTATALHLVLQHDDEVIGYSRLLQTTGPHLVKELLPASVSPRCGPSNYEWSRCAIARDLPLLSGLRAGDILMTGVLECLTAIGANAVTFLTYPAVVRMMRRRGYPACVIANITVANGDDVQAVFSRLPAGLLARQRQKAGIGHPLLTWGNAVSRLVGRESEAA</sequence>
<comment type="similarity">
    <text evidence="5 6">Belongs to the autoinducer synthase family.</text>
</comment>
<evidence type="ECO:0000256" key="4">
    <source>
        <dbReference type="ARBA" id="ARBA00022929"/>
    </source>
</evidence>
<dbReference type="GO" id="GO:0061579">
    <property type="term" value="F:N-acyl homoserine lactone synthase activity"/>
    <property type="evidence" value="ECO:0007669"/>
    <property type="project" value="UniProtKB-UniRule"/>
</dbReference>
<dbReference type="RefSeq" id="WP_111217311.1">
    <property type="nucleotide sequence ID" value="NZ_CP117256.1"/>
</dbReference>
<comment type="catalytic activity">
    <reaction evidence="6">
        <text>a fatty acyl-[ACP] + S-adenosyl-L-methionine = an N-acyl-L-homoserine lactone + S-methyl-5'-thioadenosine + holo-[ACP] + H(+)</text>
        <dbReference type="Rhea" id="RHEA:10096"/>
        <dbReference type="Rhea" id="RHEA-COMP:9685"/>
        <dbReference type="Rhea" id="RHEA-COMP:14125"/>
        <dbReference type="ChEBI" id="CHEBI:15378"/>
        <dbReference type="ChEBI" id="CHEBI:17509"/>
        <dbReference type="ChEBI" id="CHEBI:55474"/>
        <dbReference type="ChEBI" id="CHEBI:59789"/>
        <dbReference type="ChEBI" id="CHEBI:64479"/>
        <dbReference type="ChEBI" id="CHEBI:138651"/>
        <dbReference type="EC" id="2.3.1.184"/>
    </reaction>
</comment>
<evidence type="ECO:0000256" key="3">
    <source>
        <dbReference type="ARBA" id="ARBA00022691"/>
    </source>
</evidence>
<dbReference type="AlphaFoldDB" id="A0AAF1K8X6"/>
<accession>A0AAF1K8X6</accession>
<dbReference type="SUPFAM" id="SSF55729">
    <property type="entry name" value="Acyl-CoA N-acyltransferases (Nat)"/>
    <property type="match status" value="1"/>
</dbReference>
<dbReference type="GO" id="GO:0009372">
    <property type="term" value="P:quorum sensing"/>
    <property type="evidence" value="ECO:0007669"/>
    <property type="project" value="UniProtKB-UniRule"/>
</dbReference>
<dbReference type="GO" id="GO:0007165">
    <property type="term" value="P:signal transduction"/>
    <property type="evidence" value="ECO:0007669"/>
    <property type="project" value="TreeGrafter"/>
</dbReference>
<dbReference type="InterPro" id="IPR001690">
    <property type="entry name" value="Autoind_synthase"/>
</dbReference>
<gene>
    <name evidence="8" type="ORF">PR017_18045</name>
</gene>
<dbReference type="Pfam" id="PF00765">
    <property type="entry name" value="Autoind_synth"/>
    <property type="match status" value="1"/>
</dbReference>
<reference evidence="8 9" key="1">
    <citation type="journal article" date="2018" name="Sci. Rep.">
        <title>Rhizobium tumorigenes sp. nov., a novel plant tumorigenic bacterium isolated from cane gall tumors on thornless blackberry.</title>
        <authorList>
            <person name="Kuzmanovi N."/>
            <person name="Smalla K."/>
            <person name="Gronow S."/>
            <person name="PuBawska J."/>
        </authorList>
    </citation>
    <scope>NUCLEOTIDE SEQUENCE [LARGE SCALE GENOMIC DNA]</scope>
    <source>
        <strain evidence="8 9">1078</strain>
    </source>
</reference>
<evidence type="ECO:0000256" key="7">
    <source>
        <dbReference type="SAM" id="Phobius"/>
    </source>
</evidence>